<feature type="region of interest" description="Disordered" evidence="1">
    <location>
        <begin position="124"/>
        <end position="152"/>
    </location>
</feature>
<protein>
    <submittedName>
        <fullName evidence="2">Uncharacterized protein</fullName>
    </submittedName>
</protein>
<dbReference type="HOGENOM" id="CLU_1722655_0_0_1"/>
<sequence>MSRPQPTRLPSPHRHPSHKRPCRSPSTKASLQRVNGKSHYQEFYPEGGSYTTWITDPSSSGDSDADKENHPPSTLHEHASSCYHGHENVHVSSSRHRLDDDDIYPIDAPNPVNHASMALAEPASPPFFASQPILSDPKEVSEENEAEPADNN</sequence>
<organism evidence="2 3">
    <name type="scientific">Laccaria amethystina LaAM-08-1</name>
    <dbReference type="NCBI Taxonomy" id="1095629"/>
    <lineage>
        <taxon>Eukaryota</taxon>
        <taxon>Fungi</taxon>
        <taxon>Dikarya</taxon>
        <taxon>Basidiomycota</taxon>
        <taxon>Agaricomycotina</taxon>
        <taxon>Agaricomycetes</taxon>
        <taxon>Agaricomycetidae</taxon>
        <taxon>Agaricales</taxon>
        <taxon>Agaricineae</taxon>
        <taxon>Hydnangiaceae</taxon>
        <taxon>Laccaria</taxon>
    </lineage>
</organism>
<name>A0A0C9WYT3_9AGAR</name>
<feature type="compositionally biased region" description="Basic and acidic residues" evidence="1">
    <location>
        <begin position="64"/>
        <end position="89"/>
    </location>
</feature>
<keyword evidence="3" id="KW-1185">Reference proteome</keyword>
<evidence type="ECO:0000313" key="3">
    <source>
        <dbReference type="Proteomes" id="UP000054477"/>
    </source>
</evidence>
<evidence type="ECO:0000256" key="1">
    <source>
        <dbReference type="SAM" id="MobiDB-lite"/>
    </source>
</evidence>
<feature type="compositionally biased region" description="Basic residues" evidence="1">
    <location>
        <begin position="11"/>
        <end position="22"/>
    </location>
</feature>
<accession>A0A0C9WYT3</accession>
<feature type="compositionally biased region" description="Acidic residues" evidence="1">
    <location>
        <begin position="142"/>
        <end position="152"/>
    </location>
</feature>
<reference evidence="2 3" key="1">
    <citation type="submission" date="2014-04" db="EMBL/GenBank/DDBJ databases">
        <authorList>
            <consortium name="DOE Joint Genome Institute"/>
            <person name="Kuo A."/>
            <person name="Kohler A."/>
            <person name="Nagy L.G."/>
            <person name="Floudas D."/>
            <person name="Copeland A."/>
            <person name="Barry K.W."/>
            <person name="Cichocki N."/>
            <person name="Veneault-Fourrey C."/>
            <person name="LaButti K."/>
            <person name="Lindquist E.A."/>
            <person name="Lipzen A."/>
            <person name="Lundell T."/>
            <person name="Morin E."/>
            <person name="Murat C."/>
            <person name="Sun H."/>
            <person name="Tunlid A."/>
            <person name="Henrissat B."/>
            <person name="Grigoriev I.V."/>
            <person name="Hibbett D.S."/>
            <person name="Martin F."/>
            <person name="Nordberg H.P."/>
            <person name="Cantor M.N."/>
            <person name="Hua S.X."/>
        </authorList>
    </citation>
    <scope>NUCLEOTIDE SEQUENCE [LARGE SCALE GENOMIC DNA]</scope>
    <source>
        <strain evidence="2 3">LaAM-08-1</strain>
    </source>
</reference>
<feature type="compositionally biased region" description="Low complexity" evidence="1">
    <location>
        <begin position="1"/>
        <end position="10"/>
    </location>
</feature>
<dbReference type="AlphaFoldDB" id="A0A0C9WYT3"/>
<proteinExistence type="predicted"/>
<feature type="region of interest" description="Disordered" evidence="1">
    <location>
        <begin position="1"/>
        <end position="109"/>
    </location>
</feature>
<gene>
    <name evidence="2" type="ORF">K443DRAFT_15968</name>
</gene>
<feature type="compositionally biased region" description="Polar residues" evidence="1">
    <location>
        <begin position="49"/>
        <end position="62"/>
    </location>
</feature>
<reference evidence="3" key="2">
    <citation type="submission" date="2015-01" db="EMBL/GenBank/DDBJ databases">
        <title>Evolutionary Origins and Diversification of the Mycorrhizal Mutualists.</title>
        <authorList>
            <consortium name="DOE Joint Genome Institute"/>
            <consortium name="Mycorrhizal Genomics Consortium"/>
            <person name="Kohler A."/>
            <person name="Kuo A."/>
            <person name="Nagy L.G."/>
            <person name="Floudas D."/>
            <person name="Copeland A."/>
            <person name="Barry K.W."/>
            <person name="Cichocki N."/>
            <person name="Veneault-Fourrey C."/>
            <person name="LaButti K."/>
            <person name="Lindquist E.A."/>
            <person name="Lipzen A."/>
            <person name="Lundell T."/>
            <person name="Morin E."/>
            <person name="Murat C."/>
            <person name="Riley R."/>
            <person name="Ohm R."/>
            <person name="Sun H."/>
            <person name="Tunlid A."/>
            <person name="Henrissat B."/>
            <person name="Grigoriev I.V."/>
            <person name="Hibbett D.S."/>
            <person name="Martin F."/>
        </authorList>
    </citation>
    <scope>NUCLEOTIDE SEQUENCE [LARGE SCALE GENOMIC DNA]</scope>
    <source>
        <strain evidence="3">LaAM-08-1</strain>
    </source>
</reference>
<evidence type="ECO:0000313" key="2">
    <source>
        <dbReference type="EMBL" id="KIJ89587.1"/>
    </source>
</evidence>
<dbReference type="OrthoDB" id="99432at2759"/>
<dbReference type="Proteomes" id="UP000054477">
    <property type="component" value="Unassembled WGS sequence"/>
</dbReference>
<dbReference type="EMBL" id="KN839591">
    <property type="protein sequence ID" value="KIJ89587.1"/>
    <property type="molecule type" value="Genomic_DNA"/>
</dbReference>